<accession>R7ZKV1</accession>
<name>R7ZKV1_9BACT</name>
<dbReference type="OrthoDB" id="594406at2"/>
<keyword evidence="2" id="KW-0812">Transmembrane</keyword>
<feature type="transmembrane region" description="Helical" evidence="2">
    <location>
        <begin position="274"/>
        <end position="293"/>
    </location>
</feature>
<evidence type="ECO:0000256" key="1">
    <source>
        <dbReference type="SAM" id="Coils"/>
    </source>
</evidence>
<dbReference type="PATRIC" id="fig|1288963.3.peg.4821"/>
<feature type="transmembrane region" description="Helical" evidence="2">
    <location>
        <begin position="58"/>
        <end position="75"/>
    </location>
</feature>
<dbReference type="STRING" id="1232681.ADIS_4834"/>
<evidence type="ECO:0000256" key="2">
    <source>
        <dbReference type="SAM" id="Phobius"/>
    </source>
</evidence>
<evidence type="ECO:0000313" key="3">
    <source>
        <dbReference type="EMBL" id="EON74723.1"/>
    </source>
</evidence>
<keyword evidence="4" id="KW-1185">Reference proteome</keyword>
<organism evidence="3 4">
    <name type="scientific">Lunatimonas lonarensis</name>
    <dbReference type="NCBI Taxonomy" id="1232681"/>
    <lineage>
        <taxon>Bacteria</taxon>
        <taxon>Pseudomonadati</taxon>
        <taxon>Bacteroidota</taxon>
        <taxon>Cytophagia</taxon>
        <taxon>Cytophagales</taxon>
        <taxon>Cyclobacteriaceae</taxon>
    </lineage>
</organism>
<dbReference type="Pfam" id="PF14362">
    <property type="entry name" value="DUF4407"/>
    <property type="match status" value="1"/>
</dbReference>
<comment type="caution">
    <text evidence="3">The sequence shown here is derived from an EMBL/GenBank/DDBJ whole genome shotgun (WGS) entry which is preliminary data.</text>
</comment>
<dbReference type="AlphaFoldDB" id="R7ZKV1"/>
<gene>
    <name evidence="3" type="ORF">ADIS_4834</name>
</gene>
<dbReference type="InterPro" id="IPR025519">
    <property type="entry name" value="DUF4407"/>
</dbReference>
<dbReference type="RefSeq" id="WP_010856945.1">
    <property type="nucleotide sequence ID" value="NZ_AQHR01000126.1"/>
</dbReference>
<dbReference type="Proteomes" id="UP000013909">
    <property type="component" value="Unassembled WGS sequence"/>
</dbReference>
<dbReference type="EMBL" id="AQHR01000126">
    <property type="protein sequence ID" value="EON74723.1"/>
    <property type="molecule type" value="Genomic_DNA"/>
</dbReference>
<evidence type="ECO:0008006" key="5">
    <source>
        <dbReference type="Google" id="ProtNLM"/>
    </source>
</evidence>
<keyword evidence="2" id="KW-1133">Transmembrane helix</keyword>
<reference evidence="3 4" key="1">
    <citation type="submission" date="2013-02" db="EMBL/GenBank/DDBJ databases">
        <title>A novel strain isolated from Lonar lake, Maharashtra, India.</title>
        <authorList>
            <person name="Singh A."/>
        </authorList>
    </citation>
    <scope>NUCLEOTIDE SEQUENCE [LARGE SCALE GENOMIC DNA]</scope>
    <source>
        <strain evidence="3 4">AK24</strain>
    </source>
</reference>
<feature type="transmembrane region" description="Helical" evidence="2">
    <location>
        <begin position="29"/>
        <end position="52"/>
    </location>
</feature>
<keyword evidence="1" id="KW-0175">Coiled coil</keyword>
<keyword evidence="2" id="KW-0472">Membrane</keyword>
<feature type="coiled-coil region" evidence="1">
    <location>
        <begin position="199"/>
        <end position="244"/>
    </location>
</feature>
<feature type="transmembrane region" description="Helical" evidence="2">
    <location>
        <begin position="96"/>
        <end position="114"/>
    </location>
</feature>
<proteinExistence type="predicted"/>
<evidence type="ECO:0000313" key="4">
    <source>
        <dbReference type="Proteomes" id="UP000013909"/>
    </source>
</evidence>
<sequence length="357" mass="40022">MNKLSHFLWFCAGTYRPLLKRCPTEANKYVGIGGTVLFTAIFAGLAAGYALHTVFDDLVVTILLALVWATAIFNLDRYIVGTMRKNGKPWTEFKLAAPRLVLAIVLALVIAKPLELRIFEKEINQQLATQKLELVKQTKSALEANYPEIAALDLQIGALQEEIAASRQFRNEKQGEYDAERFGVKTPGTSGRAGIGVNARKKEEQLDQAQKAYEETERLNRMKIDQLEVEKTRLNQLKEAALLDQESTISEMDGIAARLQALADLSQAQSAISLANSFIILLFILLETAPILVKWMTPRGPYDTLLAFRENALMLHTEEQWYQTQAKTTASREICDFQLANRTTRLKTPETSSSDLI</sequence>
<protein>
    <recommendedName>
        <fullName evidence="5">DUF4407 domain-containing protein</fullName>
    </recommendedName>
</protein>